<keyword evidence="4 12" id="KW-0808">Transferase</keyword>
<dbReference type="EMBL" id="JAOTOJ010000003">
    <property type="protein sequence ID" value="KAK9403502.1"/>
    <property type="molecule type" value="Genomic_DNA"/>
</dbReference>
<dbReference type="InterPro" id="IPR022164">
    <property type="entry name" value="Kinesin-like"/>
</dbReference>
<evidence type="ECO:0000256" key="6">
    <source>
        <dbReference type="ARBA" id="ARBA00022741"/>
    </source>
</evidence>
<feature type="coiled-coil region" evidence="15">
    <location>
        <begin position="616"/>
        <end position="674"/>
    </location>
</feature>
<dbReference type="InterPro" id="IPR029035">
    <property type="entry name" value="DHS-like_NAD/FAD-binding_dom"/>
</dbReference>
<evidence type="ECO:0000259" key="18">
    <source>
        <dbReference type="PROSITE" id="PS50245"/>
    </source>
</evidence>
<dbReference type="Gene3D" id="3.30.1600.10">
    <property type="entry name" value="SIR2/SIRT2 'Small Domain"/>
    <property type="match status" value="1"/>
</dbReference>
<feature type="binding site" evidence="12">
    <location>
        <begin position="1796"/>
        <end position="1815"/>
    </location>
    <ligand>
        <name>NAD(+)</name>
        <dbReference type="ChEBI" id="CHEBI:57540"/>
    </ligand>
</feature>
<dbReference type="InterPro" id="IPR026591">
    <property type="entry name" value="Sirtuin_cat_small_dom_sf"/>
</dbReference>
<keyword evidence="21" id="KW-1185">Reference proteome</keyword>
<dbReference type="Pfam" id="PF16183">
    <property type="entry name" value="Kinesin_assoc"/>
    <property type="match status" value="1"/>
</dbReference>
<dbReference type="GO" id="GO:0070403">
    <property type="term" value="F:NAD+ binding"/>
    <property type="evidence" value="ECO:0007669"/>
    <property type="project" value="UniProtKB-UniRule"/>
</dbReference>
<dbReference type="InterPro" id="IPR003000">
    <property type="entry name" value="Sirtuin"/>
</dbReference>
<dbReference type="Pfam" id="PF00225">
    <property type="entry name" value="Kinesin"/>
    <property type="match status" value="1"/>
</dbReference>
<dbReference type="PROSITE" id="PS50245">
    <property type="entry name" value="CAP_GLY_2"/>
    <property type="match status" value="1"/>
</dbReference>
<dbReference type="InterPro" id="IPR019821">
    <property type="entry name" value="Kinesin_motor_CS"/>
</dbReference>
<feature type="binding site" evidence="14">
    <location>
        <begin position="103"/>
        <end position="110"/>
    </location>
    <ligand>
        <name>ATP</name>
        <dbReference type="ChEBI" id="CHEBI:30616"/>
    </ligand>
</feature>
<accession>A0AAW1BNW1</accession>
<feature type="binding site" evidence="12 13">
    <location>
        <position position="1945"/>
    </location>
    <ligand>
        <name>Zn(2+)</name>
        <dbReference type="ChEBI" id="CHEBI:29105"/>
    </ligand>
</feature>
<evidence type="ECO:0000256" key="11">
    <source>
        <dbReference type="ARBA" id="ARBA00023212"/>
    </source>
</evidence>
<dbReference type="Gene3D" id="2.60.200.20">
    <property type="match status" value="1"/>
</dbReference>
<feature type="binding site" evidence="12">
    <location>
        <position position="1840"/>
    </location>
    <ligand>
        <name>substrate</name>
    </ligand>
</feature>
<evidence type="ECO:0000256" key="7">
    <source>
        <dbReference type="ARBA" id="ARBA00022840"/>
    </source>
</evidence>
<evidence type="ECO:0000256" key="3">
    <source>
        <dbReference type="ARBA" id="ARBA00022553"/>
    </source>
</evidence>
<dbReference type="SMART" id="SM00129">
    <property type="entry name" value="KISc"/>
    <property type="match status" value="1"/>
</dbReference>
<feature type="active site" description="Proton acceptor" evidence="12 13">
    <location>
        <position position="1896"/>
    </location>
</feature>
<dbReference type="GO" id="GO:0045184">
    <property type="term" value="P:establishment of protein localization"/>
    <property type="evidence" value="ECO:0007669"/>
    <property type="project" value="UniProtKB-ARBA"/>
</dbReference>
<keyword evidence="5" id="KW-0493">Microtubule</keyword>
<dbReference type="SMART" id="SM01052">
    <property type="entry name" value="CAP_GLY"/>
    <property type="match status" value="1"/>
</dbReference>
<feature type="binding site" evidence="12">
    <location>
        <begin position="1878"/>
        <end position="1881"/>
    </location>
    <ligand>
        <name>NAD(+)</name>
        <dbReference type="ChEBI" id="CHEBI:57540"/>
    </ligand>
</feature>
<keyword evidence="12" id="KW-0539">Nucleus</keyword>
<dbReference type="GO" id="GO:0007018">
    <property type="term" value="P:microtubule-based movement"/>
    <property type="evidence" value="ECO:0007669"/>
    <property type="project" value="InterPro"/>
</dbReference>
<comment type="catalytic activity">
    <reaction evidence="12">
        <text>N(6)-malonyl-L-lysyl-[protein] + NAD(+) + H2O = 2''-O-malonyl-ADP-D-ribose + nicotinamide + L-lysyl-[protein]</text>
        <dbReference type="Rhea" id="RHEA:47672"/>
        <dbReference type="Rhea" id="RHEA-COMP:9752"/>
        <dbReference type="Rhea" id="RHEA-COMP:11878"/>
        <dbReference type="ChEBI" id="CHEBI:15377"/>
        <dbReference type="ChEBI" id="CHEBI:17154"/>
        <dbReference type="ChEBI" id="CHEBI:29969"/>
        <dbReference type="ChEBI" id="CHEBI:57540"/>
        <dbReference type="ChEBI" id="CHEBI:87831"/>
        <dbReference type="ChEBI" id="CHEBI:87833"/>
    </reaction>
</comment>
<comment type="subcellular location">
    <subcellularLocation>
        <location evidence="1">Cytoplasm</location>
        <location evidence="1">Cytoskeleton</location>
    </subcellularLocation>
    <subcellularLocation>
        <location evidence="12">Mitochondrion</location>
    </subcellularLocation>
    <subcellularLocation>
        <location evidence="12">Cytoplasm</location>
        <location evidence="12">Cytosol</location>
    </subcellularLocation>
    <subcellularLocation>
        <location evidence="12">Nucleus</location>
    </subcellularLocation>
    <text evidence="12">Mainly mitochondrial. Also present extramitochondrially, with a fraction present in the cytosol and very small amounts also detected in the nucleus.</text>
</comment>
<dbReference type="InterPro" id="IPR001752">
    <property type="entry name" value="Kinesin_motor_dom"/>
</dbReference>
<comment type="catalytic activity">
    <reaction evidence="12">
        <text>N(6)-glutaryl-L-lysyl-[protein] + NAD(+) + H2O = 2''-O-glutaryl-ADP-D-ribose + nicotinamide + L-lysyl-[protein]</text>
        <dbReference type="Rhea" id="RHEA:47664"/>
        <dbReference type="Rhea" id="RHEA-COMP:9752"/>
        <dbReference type="Rhea" id="RHEA-COMP:11875"/>
        <dbReference type="ChEBI" id="CHEBI:15377"/>
        <dbReference type="ChEBI" id="CHEBI:17154"/>
        <dbReference type="ChEBI" id="CHEBI:29969"/>
        <dbReference type="ChEBI" id="CHEBI:57540"/>
        <dbReference type="ChEBI" id="CHEBI:87828"/>
        <dbReference type="ChEBI" id="CHEBI:87829"/>
    </reaction>
</comment>
<dbReference type="InterPro" id="IPR026590">
    <property type="entry name" value="Ssirtuin_cat_dom"/>
</dbReference>
<evidence type="ECO:0000256" key="9">
    <source>
        <dbReference type="ARBA" id="ARBA00023054"/>
    </source>
</evidence>
<evidence type="ECO:0000256" key="14">
    <source>
        <dbReference type="PROSITE-ProRule" id="PRU00283"/>
    </source>
</evidence>
<dbReference type="PRINTS" id="PR00380">
    <property type="entry name" value="KINESINHEAVY"/>
</dbReference>
<feature type="binding site" evidence="13">
    <location>
        <position position="1948"/>
    </location>
    <ligand>
        <name>Zn(2+)</name>
        <dbReference type="ChEBI" id="CHEBI:29105"/>
    </ligand>
</feature>
<dbReference type="PANTHER" id="PTHR47117">
    <property type="entry name" value="STAR-RELATED LIPID TRANSFER PROTEIN 9"/>
    <property type="match status" value="1"/>
</dbReference>
<keyword evidence="12" id="KW-0809">Transit peptide</keyword>
<evidence type="ECO:0000256" key="4">
    <source>
        <dbReference type="ARBA" id="ARBA00022679"/>
    </source>
</evidence>
<dbReference type="Pfam" id="PF12423">
    <property type="entry name" value="KIF1B"/>
    <property type="match status" value="1"/>
</dbReference>
<evidence type="ECO:0000256" key="5">
    <source>
        <dbReference type="ARBA" id="ARBA00022701"/>
    </source>
</evidence>
<dbReference type="GO" id="GO:0005829">
    <property type="term" value="C:cytosol"/>
    <property type="evidence" value="ECO:0007669"/>
    <property type="project" value="UniProtKB-SubCell"/>
</dbReference>
<comment type="similarity">
    <text evidence="14">Belongs to the TRAFAC class myosin-kinesin ATPase superfamily. Kinesin family.</text>
</comment>
<keyword evidence="12 13" id="KW-0479">Metal-binding</keyword>
<dbReference type="HAMAP" id="MF_01121">
    <property type="entry name" value="Sirtuin_ClassIII"/>
    <property type="match status" value="1"/>
</dbReference>
<dbReference type="PROSITE" id="PS00845">
    <property type="entry name" value="CAP_GLY_1"/>
    <property type="match status" value="1"/>
</dbReference>
<dbReference type="InterPro" id="IPR008984">
    <property type="entry name" value="SMAD_FHA_dom_sf"/>
</dbReference>
<keyword evidence="12" id="KW-0496">Mitochondrion</keyword>
<evidence type="ECO:0000313" key="20">
    <source>
        <dbReference type="EMBL" id="KAK9403502.1"/>
    </source>
</evidence>
<evidence type="ECO:0000256" key="2">
    <source>
        <dbReference type="ARBA" id="ARBA00022490"/>
    </source>
</evidence>
<dbReference type="PROSITE" id="PS50305">
    <property type="entry name" value="SIRTUIN"/>
    <property type="match status" value="1"/>
</dbReference>
<dbReference type="CDD" id="cd01365">
    <property type="entry name" value="KISc_KIF1A_KIF1B"/>
    <property type="match status" value="1"/>
</dbReference>
<dbReference type="FunFam" id="2.60.200.20:FF:000002">
    <property type="entry name" value="Kinesin family member 13A"/>
    <property type="match status" value="1"/>
</dbReference>
<dbReference type="InterPro" id="IPR000938">
    <property type="entry name" value="CAP-Gly_domain"/>
</dbReference>
<dbReference type="CDD" id="cd22729">
    <property type="entry name" value="FHA_KIF13A"/>
    <property type="match status" value="1"/>
</dbReference>
<reference evidence="20 21" key="1">
    <citation type="journal article" date="2024" name="Proc. Natl. Acad. Sci. U.S.A.">
        <title>The genetic regulatory architecture and epigenomic basis for age-related changes in rattlesnake venom.</title>
        <authorList>
            <person name="Hogan M.P."/>
            <person name="Holding M.L."/>
            <person name="Nystrom G.S."/>
            <person name="Colston T.J."/>
            <person name="Bartlett D.A."/>
            <person name="Mason A.J."/>
            <person name="Ellsworth S.A."/>
            <person name="Rautsaw R.M."/>
            <person name="Lawrence K.C."/>
            <person name="Strickland J.L."/>
            <person name="He B."/>
            <person name="Fraser P."/>
            <person name="Margres M.J."/>
            <person name="Gilbert D.M."/>
            <person name="Gibbs H.L."/>
            <person name="Parkinson C.L."/>
            <person name="Rokyta D.R."/>
        </authorList>
    </citation>
    <scope>NUCLEOTIDE SEQUENCE [LARGE SCALE GENOMIC DNA]</scope>
    <source>
        <strain evidence="20">DRR0105</strain>
    </source>
</reference>
<evidence type="ECO:0000256" key="15">
    <source>
        <dbReference type="SAM" id="Coils"/>
    </source>
</evidence>
<comment type="function">
    <text evidence="12">NAD-dependent lysine demalonylase, desuccinylase and deglutarylase that specifically removes malonyl, succinyl and glutaryl groups on target proteins. Has weak NAD-dependent protein deacetylase activity; however this activity may not be physiologically relevant in vivo.</text>
</comment>
<evidence type="ECO:0000256" key="8">
    <source>
        <dbReference type="ARBA" id="ARBA00023027"/>
    </source>
</evidence>
<dbReference type="SUPFAM" id="SSF74924">
    <property type="entry name" value="Cap-Gly domain"/>
    <property type="match status" value="1"/>
</dbReference>
<keyword evidence="12 13" id="KW-0862">Zinc</keyword>
<keyword evidence="2 12" id="KW-0963">Cytoplasm</keyword>
<dbReference type="InterPro" id="IPR022140">
    <property type="entry name" value="Kinesin-like_KIF1-typ"/>
</dbReference>
<dbReference type="InterPro" id="IPR036961">
    <property type="entry name" value="Kinesin_motor_dom_sf"/>
</dbReference>
<dbReference type="Proteomes" id="UP001474421">
    <property type="component" value="Unassembled WGS sequence"/>
</dbReference>
<feature type="binding site" evidence="12">
    <location>
        <position position="1843"/>
    </location>
    <ligand>
        <name>substrate</name>
    </ligand>
</feature>
<feature type="compositionally biased region" description="Basic and acidic residues" evidence="16">
    <location>
        <begin position="555"/>
        <end position="569"/>
    </location>
</feature>
<protein>
    <recommendedName>
        <fullName evidence="12">NAD-dependent protein deacylase sirtuin-5, mitochondrial</fullName>
        <ecNumber evidence="12">2.3.1.-</ecNumber>
    </recommendedName>
    <alternativeName>
        <fullName evidence="12">Regulatory protein SIR2 homolog 5</fullName>
    </alternativeName>
    <alternativeName>
        <fullName evidence="12">SIR2-like protein 5</fullName>
    </alternativeName>
</protein>
<feature type="binding site" evidence="12 13">
    <location>
        <position position="1904"/>
    </location>
    <ligand>
        <name>Zn(2+)</name>
        <dbReference type="ChEBI" id="CHEBI:29105"/>
    </ligand>
</feature>
<feature type="domain" description="Kinesin motor" evidence="17">
    <location>
        <begin position="5"/>
        <end position="353"/>
    </location>
</feature>
<dbReference type="GO" id="GO:0003777">
    <property type="term" value="F:microtubule motor activity"/>
    <property type="evidence" value="ECO:0007669"/>
    <property type="project" value="InterPro"/>
</dbReference>
<dbReference type="PROSITE" id="PS00411">
    <property type="entry name" value="KINESIN_MOTOR_1"/>
    <property type="match status" value="1"/>
</dbReference>
<keyword evidence="7 14" id="KW-0067">ATP-binding</keyword>
<feature type="binding site" evidence="12">
    <location>
        <begin position="2011"/>
        <end position="2013"/>
    </location>
    <ligand>
        <name>NAD(+)</name>
        <dbReference type="ChEBI" id="CHEBI:57540"/>
    </ligand>
</feature>
<feature type="coiled-coil region" evidence="15">
    <location>
        <begin position="365"/>
        <end position="410"/>
    </location>
</feature>
<evidence type="ECO:0000256" key="13">
    <source>
        <dbReference type="PROSITE-ProRule" id="PRU00236"/>
    </source>
</evidence>
<dbReference type="EC" id="2.3.1.-" evidence="12"/>
<dbReference type="FunFam" id="3.40.850.10:FF:000010">
    <property type="entry name" value="Kinesin family member 13A"/>
    <property type="match status" value="1"/>
</dbReference>
<feature type="coiled-coil region" evidence="15">
    <location>
        <begin position="746"/>
        <end position="773"/>
    </location>
</feature>
<evidence type="ECO:0000259" key="19">
    <source>
        <dbReference type="PROSITE" id="PS50305"/>
    </source>
</evidence>
<dbReference type="Gene3D" id="6.10.250.2520">
    <property type="match status" value="1"/>
</dbReference>
<feature type="compositionally biased region" description="Polar residues" evidence="16">
    <location>
        <begin position="1666"/>
        <end position="1675"/>
    </location>
</feature>
<comment type="caution">
    <text evidence="12">Lacks conserved residue(s) required for the propagation of feature annotation.</text>
</comment>
<evidence type="ECO:0000259" key="17">
    <source>
        <dbReference type="PROSITE" id="PS50067"/>
    </source>
</evidence>
<feature type="region of interest" description="Disordered" evidence="16">
    <location>
        <begin position="1660"/>
        <end position="1691"/>
    </location>
</feature>
<dbReference type="InterPro" id="IPR027417">
    <property type="entry name" value="P-loop_NTPase"/>
</dbReference>
<feature type="domain" description="CAP-Gly" evidence="18">
    <location>
        <begin position="1608"/>
        <end position="1650"/>
    </location>
</feature>
<dbReference type="GO" id="GO:0036054">
    <property type="term" value="F:protein-malonyllysine demalonylase activity"/>
    <property type="evidence" value="ECO:0007669"/>
    <property type="project" value="UniProtKB-UniRule"/>
</dbReference>
<dbReference type="GO" id="GO:0005524">
    <property type="term" value="F:ATP binding"/>
    <property type="evidence" value="ECO:0007669"/>
    <property type="project" value="UniProtKB-UniRule"/>
</dbReference>
<keyword evidence="6 14" id="KW-0547">Nucleotide-binding</keyword>
<dbReference type="Gene3D" id="3.40.850.10">
    <property type="entry name" value="Kinesin motor domain"/>
    <property type="match status" value="1"/>
</dbReference>
<proteinExistence type="inferred from homology"/>
<comment type="similarity">
    <text evidence="12">Belongs to the sirtuin family. Class III subfamily.</text>
</comment>
<dbReference type="GO" id="GO:0005739">
    <property type="term" value="C:mitochondrion"/>
    <property type="evidence" value="ECO:0007669"/>
    <property type="project" value="UniProtKB-SubCell"/>
</dbReference>
<dbReference type="Pfam" id="PF01302">
    <property type="entry name" value="CAP_GLY"/>
    <property type="match status" value="1"/>
</dbReference>
<evidence type="ECO:0000256" key="16">
    <source>
        <dbReference type="SAM" id="MobiDB-lite"/>
    </source>
</evidence>
<comment type="caution">
    <text evidence="20">The sequence shown here is derived from an EMBL/GenBank/DDBJ whole genome shotgun (WGS) entry which is preliminary data.</text>
</comment>
<dbReference type="CDD" id="cd01412">
    <property type="entry name" value="SIRT5_Af1_CobB"/>
    <property type="match status" value="1"/>
</dbReference>
<comment type="domain">
    <text evidence="12">In contrast to class I sirtuins, class III sirtuins have only weak deacetylase activity. Difference in substrate specificity is probably due to a larger hydrophobic pocket with 2 residues (Tyr-1840 and Arg-1843) that bind to malonylated and succinylated substrates and define the specificity.</text>
</comment>
<dbReference type="GO" id="GO:0005634">
    <property type="term" value="C:nucleus"/>
    <property type="evidence" value="ECO:0007669"/>
    <property type="project" value="UniProtKB-SubCell"/>
</dbReference>
<keyword evidence="3" id="KW-0597">Phosphoprotein</keyword>
<gene>
    <name evidence="12" type="primary">SIRT5</name>
    <name evidence="20" type="ORF">NXF25_008329</name>
</gene>
<keyword evidence="11" id="KW-0206">Cytoskeleton</keyword>
<dbReference type="SUPFAM" id="SSF49879">
    <property type="entry name" value="SMAD/FHA domain"/>
    <property type="match status" value="1"/>
</dbReference>
<organism evidence="20 21">
    <name type="scientific">Crotalus adamanteus</name>
    <name type="common">Eastern diamondback rattlesnake</name>
    <dbReference type="NCBI Taxonomy" id="8729"/>
    <lineage>
        <taxon>Eukaryota</taxon>
        <taxon>Metazoa</taxon>
        <taxon>Chordata</taxon>
        <taxon>Craniata</taxon>
        <taxon>Vertebrata</taxon>
        <taxon>Euteleostomi</taxon>
        <taxon>Lepidosauria</taxon>
        <taxon>Squamata</taxon>
        <taxon>Bifurcata</taxon>
        <taxon>Unidentata</taxon>
        <taxon>Episquamata</taxon>
        <taxon>Toxicofera</taxon>
        <taxon>Serpentes</taxon>
        <taxon>Colubroidea</taxon>
        <taxon>Viperidae</taxon>
        <taxon>Crotalinae</taxon>
        <taxon>Crotalus</taxon>
    </lineage>
</organism>
<dbReference type="Pfam" id="PF12473">
    <property type="entry name" value="DUF3694"/>
    <property type="match status" value="1"/>
</dbReference>
<sequence>MSDTKVKVAVRVRPMNRRELELNTKCIVEMEGNQTVLHPPPSNNKQGESRKLPKVFAFDYCFWSMDESNTAKYADQQVVFKCLGEGILEKAFQGYNACIFAYGQTGSGKSFSMMGNAEQLGLIPRLCCALFQRITLEQNDSHTFKVEVSYMEIYNEKVRDLLDPKGSRQSLKVREHKVLGPYVDGLSQLAVTCFEDIESLMSEGNKSRTVAATNMNEESSRSHAVFNIIVTQTLYDLQSGNSGEKVSKVSLVDLAGSERVSKTGAAGERLKEGSNINKSLSTLGLVISSLADQAAGKGKNKFVPYRDSVLTWLLKDNLGGNSQTAMIATISPAADNYEETLSTLRYADRAKRIVNHAIVNEDPNARVIRELREEVEKLKEQLSQAEAMKAPELKEKLEESEKLIQELTITWEEKLRKTEEIAQERQKQLESMGISLESLGIKMGEDKCYLVNLNADPALNELLVYYLKDHTRVGADTSQDIQLFGIGIQPEHCEIDIALDGEVSLSPKENARSCVNGTLVCSVTQLWHGDRILWGNNHFFRINLPKRKRRDCFKDSEKEKEHEAEHDLDAASEASSEPDYNYEFAQMEVIMKMLNSNDPLQNVVQVLEKQYLEEKRSALEEQRIWYERELEQLRQQLSPERHYQQCGGSLSDAAQAAQQKINFWSEERDELFRQSLAKLREQIVKANAFVREANFLAEEMSKLTDYQVTLQIPAANLNANRKRGAIVSEPAIQVKRKGKSTQVWTIEKLENKLIDMRELYQEWKERFQEMKRLTGKRGDPFYEAQENHNLIGVANVFLECLFCDVKLQYAVPIISQQGEVVGRLHVEVMRVTGAVPERVMEGDDSSENSSESGSLEIMDNNGEIIHRPKKLTCRVKIKEATGLPLNLSNFVFCQYTFWDQCEPTVAAPVVDPDVPSPLGKDVQFTVTFSHCRDYMVNVTEEFLEFIADGALAIEVWGHRCAENGTSIWEVDSLHAKSRTLRDRWNEVTRRIEMWVSIQELNEIGDYAAVELHQAKDVNTGGIFQLRQGHSRRVQVVVKPVQHSGTLPLMVEAILSISIGCVTARSTKLQRGLDSYQKGDDDDGDMDSYQEEDLNCVREKWSEALIKRKEYLDEQIKKINNKQEKTDDDIEREARLVEQWVGLTEERNAVLVPAPNSGIPGAPANWVPPPGMETHVPVLFLDLNADDLSANEQLIGPHASGVNSILPKEHGSQFFYLPIIKQSKDEISATAAWDSSVHDSVHLNRVTPQNERIYLILKITVQLSHPAAMELVLRKRIAANIYNKQSFTQSLKRRISLKNIWYACGVTYEIVSNIPKATEEIEDRETLALMAARNENEGTSDGETYIEKYIRGVLQVENILSLERLRQAVTVKETLSAKTRHLQRSISTPNVHNVSSSRLDLSGCDEDKGWLEGQLDVIDCSSSYQDISCYGTLPRDSPHKNKDNSENLHTSSISTFKAFSPQPPKFFKPLMPVKEENKKASLETQPLLSKESMSSSQVYNADCVVLSGNNGNSMPLELNSIQEAKTQDSEEDDDLEINNKKPYVPVEFADFSVYNASLENKEWLSTKGDCTNSCVTEKEVSRSPTTSSITIGEQVYVDDYKTGTVRYIGPVDFSTGTWVGIELHIQMGKHDGTVKGREYFHCKPQHGIFVRPECLAKSPAQVKLRSRTSQSQQPQNGHFRDDPRAGDVPPFTQGRLVSARRRAALAAGPALPLPRGRRSRWLDGPGEACGGARAVYWILMKLFNLTVRNIVSQVYCGLKLAPAKKERTYFEMARPSSNMTEFREIFAKAKHIAIITGAGISAESGVPTFRGAGSFWRKWPAQELATPEAFARNPSRVWEFYHYRRELMMTKQPNPAHLAIAECEAKISKQGRSVVIITQNIDELHKRAGSKHVLEIHGSLFKTRCTSCRNVVENYNSPICPALAGKGAPDLETEEATIPVGDLPRCELCNGLLRPHVVWFGETLDSNILTDVEKELEICDLCLVIGTSSVVYPAAMFAPQVSARGVPVAEFNMQSTPATDKFRFHFPGPCGTTLPPAIACKETEITS</sequence>
<dbReference type="Pfam" id="PF02146">
    <property type="entry name" value="SIR2"/>
    <property type="match status" value="1"/>
</dbReference>
<dbReference type="InterPro" id="IPR000253">
    <property type="entry name" value="FHA_dom"/>
</dbReference>
<evidence type="ECO:0000313" key="21">
    <source>
        <dbReference type="Proteomes" id="UP001474421"/>
    </source>
</evidence>
<dbReference type="Gene3D" id="3.40.50.1220">
    <property type="entry name" value="TPP-binding domain"/>
    <property type="match status" value="1"/>
</dbReference>
<dbReference type="GO" id="GO:0008270">
    <property type="term" value="F:zinc ion binding"/>
    <property type="evidence" value="ECO:0007669"/>
    <property type="project" value="UniProtKB-UniRule"/>
</dbReference>
<feature type="binding site" evidence="12">
    <location>
        <begin position="1985"/>
        <end position="1987"/>
    </location>
    <ligand>
        <name>NAD(+)</name>
        <dbReference type="ChEBI" id="CHEBI:57540"/>
    </ligand>
</feature>
<feature type="binding site" evidence="12">
    <location>
        <position position="2029"/>
    </location>
    <ligand>
        <name>NAD(+)</name>
        <dbReference type="ChEBI" id="CHEBI:57540"/>
    </ligand>
</feature>
<dbReference type="SUPFAM" id="SSF52467">
    <property type="entry name" value="DHS-like NAD/FAD-binding domain"/>
    <property type="match status" value="1"/>
</dbReference>
<dbReference type="InterPro" id="IPR027546">
    <property type="entry name" value="Sirtuin_class_III"/>
</dbReference>
<dbReference type="GO" id="GO:0034979">
    <property type="term" value="F:NAD-dependent protein lysine deacetylase activity"/>
    <property type="evidence" value="ECO:0007669"/>
    <property type="project" value="UniProtKB-UniRule"/>
</dbReference>
<keyword evidence="10 14" id="KW-0505">Motor protein</keyword>
<feature type="region of interest" description="Disordered" evidence="16">
    <location>
        <begin position="555"/>
        <end position="576"/>
    </location>
</feature>
<comment type="cofactor">
    <cofactor evidence="12">
        <name>Zn(2+)</name>
        <dbReference type="ChEBI" id="CHEBI:29105"/>
    </cofactor>
    <text evidence="12">Binds 1 zinc ion per subunit.</text>
</comment>
<dbReference type="GO" id="GO:0036055">
    <property type="term" value="F:protein-succinyllysine desuccinylase activity"/>
    <property type="evidence" value="ECO:0007669"/>
    <property type="project" value="UniProtKB-UniRule"/>
</dbReference>
<dbReference type="InterPro" id="IPR032405">
    <property type="entry name" value="Kinesin_assoc"/>
</dbReference>
<dbReference type="PROSITE" id="PS50067">
    <property type="entry name" value="KINESIN_MOTOR_2"/>
    <property type="match status" value="1"/>
</dbReference>
<evidence type="ECO:0000256" key="12">
    <source>
        <dbReference type="HAMAP-Rule" id="MF_03160"/>
    </source>
</evidence>
<feature type="binding site" evidence="13">
    <location>
        <position position="1907"/>
    </location>
    <ligand>
        <name>Zn(2+)</name>
        <dbReference type="ChEBI" id="CHEBI:29105"/>
    </ligand>
</feature>
<dbReference type="Gene3D" id="2.30.30.190">
    <property type="entry name" value="CAP Gly-rich-like domain"/>
    <property type="match status" value="1"/>
</dbReference>
<dbReference type="GO" id="GO:0005874">
    <property type="term" value="C:microtubule"/>
    <property type="evidence" value="ECO:0007669"/>
    <property type="project" value="UniProtKB-KW"/>
</dbReference>
<keyword evidence="9 15" id="KW-0175">Coiled coil</keyword>
<evidence type="ECO:0000256" key="1">
    <source>
        <dbReference type="ARBA" id="ARBA00004245"/>
    </source>
</evidence>
<dbReference type="GO" id="GO:0008017">
    <property type="term" value="F:microtubule binding"/>
    <property type="evidence" value="ECO:0007669"/>
    <property type="project" value="InterPro"/>
</dbReference>
<dbReference type="Pfam" id="PF00498">
    <property type="entry name" value="FHA"/>
    <property type="match status" value="1"/>
</dbReference>
<dbReference type="InterPro" id="IPR036859">
    <property type="entry name" value="CAP-Gly_dom_sf"/>
</dbReference>
<name>A0AAW1BNW1_CROAD</name>
<dbReference type="SUPFAM" id="SSF52540">
    <property type="entry name" value="P-loop containing nucleoside triphosphate hydrolases"/>
    <property type="match status" value="1"/>
</dbReference>
<feature type="domain" description="Deacetylase sirtuin-type" evidence="19">
    <location>
        <begin position="1771"/>
        <end position="2043"/>
    </location>
</feature>
<comment type="catalytic activity">
    <reaction evidence="12">
        <text>N(6)-succinyl-L-lysyl-[protein] + NAD(+) + H2O = 2''-O-succinyl-ADP-D-ribose + nicotinamide + L-lysyl-[protein]</text>
        <dbReference type="Rhea" id="RHEA:47668"/>
        <dbReference type="Rhea" id="RHEA-COMP:9752"/>
        <dbReference type="Rhea" id="RHEA-COMP:11877"/>
        <dbReference type="ChEBI" id="CHEBI:15377"/>
        <dbReference type="ChEBI" id="CHEBI:17154"/>
        <dbReference type="ChEBI" id="CHEBI:29969"/>
        <dbReference type="ChEBI" id="CHEBI:57540"/>
        <dbReference type="ChEBI" id="CHEBI:87830"/>
        <dbReference type="ChEBI" id="CHEBI:87832"/>
    </reaction>
</comment>
<evidence type="ECO:0000256" key="10">
    <source>
        <dbReference type="ARBA" id="ARBA00023175"/>
    </source>
</evidence>
<keyword evidence="8 12" id="KW-0520">NAD</keyword>